<evidence type="ECO:0000256" key="1">
    <source>
        <dbReference type="SAM" id="Coils"/>
    </source>
</evidence>
<gene>
    <name evidence="3" type="ORF">ADEAN_000426100</name>
</gene>
<evidence type="ECO:0000313" key="3">
    <source>
        <dbReference type="EMBL" id="CAD2216783.1"/>
    </source>
</evidence>
<dbReference type="EMBL" id="LR877151">
    <property type="protein sequence ID" value="CAD2216783.1"/>
    <property type="molecule type" value="Genomic_DNA"/>
</dbReference>
<name>A0A7G2CDK8_9TRYP</name>
<accession>A0A7G2CDK8</accession>
<feature type="compositionally biased region" description="Acidic residues" evidence="2">
    <location>
        <begin position="203"/>
        <end position="214"/>
    </location>
</feature>
<dbReference type="Proteomes" id="UP000515908">
    <property type="component" value="Chromosome 07"/>
</dbReference>
<organism evidence="3 4">
    <name type="scientific">Angomonas deanei</name>
    <dbReference type="NCBI Taxonomy" id="59799"/>
    <lineage>
        <taxon>Eukaryota</taxon>
        <taxon>Discoba</taxon>
        <taxon>Euglenozoa</taxon>
        <taxon>Kinetoplastea</taxon>
        <taxon>Metakinetoplastina</taxon>
        <taxon>Trypanosomatida</taxon>
        <taxon>Trypanosomatidae</taxon>
        <taxon>Strigomonadinae</taxon>
        <taxon>Angomonas</taxon>
    </lineage>
</organism>
<keyword evidence="4" id="KW-1185">Reference proteome</keyword>
<evidence type="ECO:0000256" key="2">
    <source>
        <dbReference type="SAM" id="MobiDB-lite"/>
    </source>
</evidence>
<feature type="region of interest" description="Disordered" evidence="2">
    <location>
        <begin position="185"/>
        <end position="214"/>
    </location>
</feature>
<protein>
    <submittedName>
        <fullName evidence="3">Uncharacterized protein</fullName>
    </submittedName>
</protein>
<dbReference type="AlphaFoldDB" id="A0A7G2CDK8"/>
<reference evidence="3 4" key="1">
    <citation type="submission" date="2020-08" db="EMBL/GenBank/DDBJ databases">
        <authorList>
            <person name="Newling K."/>
            <person name="Davey J."/>
            <person name="Forrester S."/>
        </authorList>
    </citation>
    <scope>NUCLEOTIDE SEQUENCE [LARGE SCALE GENOMIC DNA]</scope>
    <source>
        <strain evidence="4">Crithidia deanei Carvalho (ATCC PRA-265)</strain>
    </source>
</reference>
<feature type="region of interest" description="Disordered" evidence="2">
    <location>
        <begin position="110"/>
        <end position="147"/>
    </location>
</feature>
<proteinExistence type="predicted"/>
<dbReference type="VEuPathDB" id="TriTrypDB:ADEAN_000426100"/>
<keyword evidence="1" id="KW-0175">Coiled coil</keyword>
<evidence type="ECO:0000313" key="4">
    <source>
        <dbReference type="Proteomes" id="UP000515908"/>
    </source>
</evidence>
<sequence length="214" mass="24059">MEAFQKKISWRDLAFREGIISDAQCRTQKSQFSAQLVARREEQQKCEEALRDLEVQSQNIEKEEARIEERKKTHPIYQPNFPKEKIVDLFLSYRLSGSKMSMFDGMFDDEAKGSSSATKSVAAPEEPQPLDVTAAKNEQLDSATEASQSLLDSNFAALVDSGETDEVLEQYKAIVAEAEAKIRALQQTNTGDEETANKAKENDAEENDTELMSH</sequence>
<feature type="coiled-coil region" evidence="1">
    <location>
        <begin position="39"/>
        <end position="73"/>
    </location>
</feature>